<protein>
    <submittedName>
        <fullName evidence="2">WD40-like Beta Propeller Repeat</fullName>
    </submittedName>
</protein>
<dbReference type="EMBL" id="FOCI01000002">
    <property type="protein sequence ID" value="SEM63160.1"/>
    <property type="molecule type" value="Genomic_DNA"/>
</dbReference>
<dbReference type="STRING" id="245187.SAMN04488003_102183"/>
<keyword evidence="3" id="KW-1185">Reference proteome</keyword>
<dbReference type="OrthoDB" id="9812921at2"/>
<dbReference type="Gene3D" id="2.120.10.30">
    <property type="entry name" value="TolB, C-terminal domain"/>
    <property type="match status" value="1"/>
</dbReference>
<gene>
    <name evidence="2" type="ORF">SAMN04488003_102183</name>
</gene>
<evidence type="ECO:0000256" key="1">
    <source>
        <dbReference type="ARBA" id="ARBA00009820"/>
    </source>
</evidence>
<name>A0A1H7ZXG5_9RHOB</name>
<evidence type="ECO:0000313" key="2">
    <source>
        <dbReference type="EMBL" id="SEM63160.1"/>
    </source>
</evidence>
<dbReference type="Pfam" id="PF07676">
    <property type="entry name" value="PD40"/>
    <property type="match status" value="1"/>
</dbReference>
<dbReference type="InterPro" id="IPR011659">
    <property type="entry name" value="WD40"/>
</dbReference>
<comment type="similarity">
    <text evidence="1">Belongs to the TolB family.</text>
</comment>
<evidence type="ECO:0000313" key="3">
    <source>
        <dbReference type="Proteomes" id="UP000199585"/>
    </source>
</evidence>
<dbReference type="Proteomes" id="UP000199585">
    <property type="component" value="Unassembled WGS sequence"/>
</dbReference>
<dbReference type="InterPro" id="IPR011042">
    <property type="entry name" value="6-blade_b-propeller_TolB-like"/>
</dbReference>
<organism evidence="2 3">
    <name type="scientific">Loktanella fryxellensis</name>
    <dbReference type="NCBI Taxonomy" id="245187"/>
    <lineage>
        <taxon>Bacteria</taxon>
        <taxon>Pseudomonadati</taxon>
        <taxon>Pseudomonadota</taxon>
        <taxon>Alphaproteobacteria</taxon>
        <taxon>Rhodobacterales</taxon>
        <taxon>Roseobacteraceae</taxon>
        <taxon>Loktanella</taxon>
    </lineage>
</organism>
<reference evidence="2 3" key="1">
    <citation type="submission" date="2016-10" db="EMBL/GenBank/DDBJ databases">
        <authorList>
            <person name="de Groot N.N."/>
        </authorList>
    </citation>
    <scope>NUCLEOTIDE SEQUENCE [LARGE SCALE GENOMIC DNA]</scope>
    <source>
        <strain evidence="2 3">DSM 16213</strain>
    </source>
</reference>
<dbReference type="AlphaFoldDB" id="A0A1H7ZXG5"/>
<dbReference type="PANTHER" id="PTHR36842">
    <property type="entry name" value="PROTEIN TOLB HOMOLOG"/>
    <property type="match status" value="1"/>
</dbReference>
<dbReference type="SUPFAM" id="SSF82171">
    <property type="entry name" value="DPP6 N-terminal domain-like"/>
    <property type="match status" value="1"/>
</dbReference>
<sequence length="277" mass="30586">MRSSLEIYDMATGDVRVVWQTDALIEAPNWHPDGWLLVNRDGRLLRVGLDGTVAEIDIGFADACNNDHGISADGRWIWLSHHVDKLSTLYRVPVGGGVPEQVVPDVPSYWHGVDRYGVIAYCARRGGRYEVCTWDGAERQLTGVGSDEGHNDGPDFSADGAWIWFNSDRSGAAQIWRMRRCGTDVQRMVVSDTVDWFPHPSPDGAHVLYLAYPAGTLYHPRDLTVQLRVMPQDGGDSRAVLDLFGGQGSINVPCWSPDGASFAYVRYAPVLIDDGVD</sequence>
<accession>A0A1H7ZXG5</accession>
<proteinExistence type="inferred from homology"/>
<dbReference type="PANTHER" id="PTHR36842:SF1">
    <property type="entry name" value="PROTEIN TOLB"/>
    <property type="match status" value="1"/>
</dbReference>
<dbReference type="RefSeq" id="WP_089898677.1">
    <property type="nucleotide sequence ID" value="NZ_FOCI01000002.1"/>
</dbReference>